<keyword evidence="1" id="KW-0732">Signal</keyword>
<feature type="chain" id="PRO_5009583895" description="Fibronectin type-III domain-containing protein" evidence="1">
    <location>
        <begin position="28"/>
        <end position="514"/>
    </location>
</feature>
<organism evidence="2 3">
    <name type="scientific">Candidatus Terrybacteria bacterium RIFCSPHIGHO2_01_FULL_48_17</name>
    <dbReference type="NCBI Taxonomy" id="1802362"/>
    <lineage>
        <taxon>Bacteria</taxon>
        <taxon>Candidatus Terryibacteriota</taxon>
    </lineage>
</organism>
<dbReference type="Proteomes" id="UP000177629">
    <property type="component" value="Unassembled WGS sequence"/>
</dbReference>
<reference evidence="2 3" key="1">
    <citation type="journal article" date="2016" name="Nat. Commun.">
        <title>Thousands of microbial genomes shed light on interconnected biogeochemical processes in an aquifer system.</title>
        <authorList>
            <person name="Anantharaman K."/>
            <person name="Brown C.T."/>
            <person name="Hug L.A."/>
            <person name="Sharon I."/>
            <person name="Castelle C.J."/>
            <person name="Probst A.J."/>
            <person name="Thomas B.C."/>
            <person name="Singh A."/>
            <person name="Wilkins M.J."/>
            <person name="Karaoz U."/>
            <person name="Brodie E.L."/>
            <person name="Williams K.H."/>
            <person name="Hubbard S.S."/>
            <person name="Banfield J.F."/>
        </authorList>
    </citation>
    <scope>NUCLEOTIDE SEQUENCE [LARGE SCALE GENOMIC DNA]</scope>
</reference>
<feature type="signal peptide" evidence="1">
    <location>
        <begin position="1"/>
        <end position="27"/>
    </location>
</feature>
<dbReference type="AlphaFoldDB" id="A0A1G2PIW5"/>
<dbReference type="EMBL" id="MHSS01000016">
    <property type="protein sequence ID" value="OHA47581.1"/>
    <property type="molecule type" value="Genomic_DNA"/>
</dbReference>
<dbReference type="InterPro" id="IPR013783">
    <property type="entry name" value="Ig-like_fold"/>
</dbReference>
<dbReference type="STRING" id="1802362.A2806_03210"/>
<evidence type="ECO:0008006" key="4">
    <source>
        <dbReference type="Google" id="ProtNLM"/>
    </source>
</evidence>
<evidence type="ECO:0000256" key="1">
    <source>
        <dbReference type="SAM" id="SignalP"/>
    </source>
</evidence>
<name>A0A1G2PIW5_9BACT</name>
<protein>
    <recommendedName>
        <fullName evidence="4">Fibronectin type-III domain-containing protein</fullName>
    </recommendedName>
</protein>
<evidence type="ECO:0000313" key="2">
    <source>
        <dbReference type="EMBL" id="OHA47581.1"/>
    </source>
</evidence>
<proteinExistence type="predicted"/>
<sequence length="514" mass="54579">MKSLLLLSIVSAAIVVGLGAFAPNALANHTHLAGFAWSGDDMGSGIPTGGVGWIALSCHHEFSGVGDVCATSDFGVLMNDLDSDPSTVELEGYMWSGDNCGDADPLSTCGIGWISLNRSETGVPPGPPYDGAGDNFIARYNPATGRFYGWGRAVVCNGNPACGGWDGWIKLSNLDGSDAGASHGVIRQAAASCNLAGHAWGGRTGALPGTEVIGWVSFQENFGAIRLAQLAPSQCGLILPPTLIARTNEIWCQHGVELSWDYVDFVPPNNMDAYQVQVCTNRDCDPPAAIVWDTGPLDGNANPIIPVPPPFPPAWSPPVELCKLESNFAPLINTGSLCGQAQASALATSTQYWWRVRAHEPGSNEWSAWAFSGPFTTPPHNFPTSQFTFFPVAPFANEEVQFTDQSTQFVSNPNGAACDDGTVTPADPTDDCVFTWNFNRAPSDPLVSYQCVVPSAACEVAQNPRIMYALGNNSSHSVGVELDILDSDGHDCAKEIRPLTVAPELPPWIEISPR</sequence>
<accession>A0A1G2PIW5</accession>
<dbReference type="Gene3D" id="2.60.40.10">
    <property type="entry name" value="Immunoglobulins"/>
    <property type="match status" value="1"/>
</dbReference>
<comment type="caution">
    <text evidence="2">The sequence shown here is derived from an EMBL/GenBank/DDBJ whole genome shotgun (WGS) entry which is preliminary data.</text>
</comment>
<gene>
    <name evidence="2" type="ORF">A2806_03210</name>
</gene>
<evidence type="ECO:0000313" key="3">
    <source>
        <dbReference type="Proteomes" id="UP000177629"/>
    </source>
</evidence>